<evidence type="ECO:0000313" key="3">
    <source>
        <dbReference type="Proteomes" id="UP000266673"/>
    </source>
</evidence>
<reference evidence="2 3" key="1">
    <citation type="submission" date="2018-06" db="EMBL/GenBank/DDBJ databases">
        <title>Comparative genomics reveals the genomic features of Rhizophagus irregularis, R. cerebriforme, R. diaphanum and Gigaspora rosea, and their symbiotic lifestyle signature.</title>
        <authorList>
            <person name="Morin E."/>
            <person name="San Clemente H."/>
            <person name="Chen E.C.H."/>
            <person name="De La Providencia I."/>
            <person name="Hainaut M."/>
            <person name="Kuo A."/>
            <person name="Kohler A."/>
            <person name="Murat C."/>
            <person name="Tang N."/>
            <person name="Roy S."/>
            <person name="Loubradou J."/>
            <person name="Henrissat B."/>
            <person name="Grigoriev I.V."/>
            <person name="Corradi N."/>
            <person name="Roux C."/>
            <person name="Martin F.M."/>
        </authorList>
    </citation>
    <scope>NUCLEOTIDE SEQUENCE [LARGE SCALE GENOMIC DNA]</scope>
    <source>
        <strain evidence="2 3">DAOM 194757</strain>
    </source>
</reference>
<evidence type="ECO:0000313" key="2">
    <source>
        <dbReference type="EMBL" id="RIB12061.1"/>
    </source>
</evidence>
<dbReference type="AlphaFoldDB" id="A0A397UR39"/>
<dbReference type="EMBL" id="QKWP01001064">
    <property type="protein sequence ID" value="RIB12061.1"/>
    <property type="molecule type" value="Genomic_DNA"/>
</dbReference>
<name>A0A397UR39_9GLOM</name>
<accession>A0A397UR39</accession>
<keyword evidence="1" id="KW-1133">Transmembrane helix</keyword>
<gene>
    <name evidence="2" type="ORF">C2G38_2201698</name>
</gene>
<keyword evidence="1" id="KW-0472">Membrane</keyword>
<organism evidence="2 3">
    <name type="scientific">Gigaspora rosea</name>
    <dbReference type="NCBI Taxonomy" id="44941"/>
    <lineage>
        <taxon>Eukaryota</taxon>
        <taxon>Fungi</taxon>
        <taxon>Fungi incertae sedis</taxon>
        <taxon>Mucoromycota</taxon>
        <taxon>Glomeromycotina</taxon>
        <taxon>Glomeromycetes</taxon>
        <taxon>Diversisporales</taxon>
        <taxon>Gigasporaceae</taxon>
        <taxon>Gigaspora</taxon>
    </lineage>
</organism>
<proteinExistence type="predicted"/>
<comment type="caution">
    <text evidence="2">The sequence shown here is derived from an EMBL/GenBank/DDBJ whole genome shotgun (WGS) entry which is preliminary data.</text>
</comment>
<sequence>MSFSGYSLLTLCHILVILCRFMSLSGGISPVFLSLGKLALFSGDSLTDLYHFLHSSSVLVLGELVLLFRNSFSVLSVLLSLGELASFSEDSLANLYHSLTFFWSFSW</sequence>
<feature type="transmembrane region" description="Helical" evidence="1">
    <location>
        <begin position="51"/>
        <end position="68"/>
    </location>
</feature>
<protein>
    <submittedName>
        <fullName evidence="2">Uncharacterized protein</fullName>
    </submittedName>
</protein>
<keyword evidence="3" id="KW-1185">Reference proteome</keyword>
<keyword evidence="1" id="KW-0812">Transmembrane</keyword>
<evidence type="ECO:0000256" key="1">
    <source>
        <dbReference type="SAM" id="Phobius"/>
    </source>
</evidence>
<dbReference type="Proteomes" id="UP000266673">
    <property type="component" value="Unassembled WGS sequence"/>
</dbReference>